<sequence>MRIREGQGSRLMAKVTTKREKRTHTDLLKFDCTDAEDEATLRRSKHQLAPLVFLLNPSESRHKPPSCSKGRSISRQNKDAAFAFHWSFPQPISRDPRVIECPISPEQHAEQKAITPVFTTRFTSGVTSPGIRNFLFKSHSNWSKANFSRLSFTTARLQQRIRQLGKSQLHSLSNHPAPTQLIISTTEPKSSSSLLKEQTGAEKKTICRRPTNFTPIEIQRRLGKTRHRQRIYNTSPSSSVLYADKDSDSDKGLTITTSATKRSTTHQRLIAINVINTLNLAISIIPKLKTTASECGTTPRLQMVVSDAHLIARFAELNEATLSENLDDELPLSSFFLYLMGTDNQRANLFVGSPPIRSSTPQPANSASQQLRIVTPERKHQVDHKFAIWHYSKVSTVLLRHNVAVASSLSKQSLLGYSWSNPCRYRQSTCGIY</sequence>
<evidence type="ECO:0000313" key="1">
    <source>
        <dbReference type="EMBL" id="CAG8977431.1"/>
    </source>
</evidence>
<organism evidence="1 2">
    <name type="scientific">Hymenoscyphus albidus</name>
    <dbReference type="NCBI Taxonomy" id="595503"/>
    <lineage>
        <taxon>Eukaryota</taxon>
        <taxon>Fungi</taxon>
        <taxon>Dikarya</taxon>
        <taxon>Ascomycota</taxon>
        <taxon>Pezizomycotina</taxon>
        <taxon>Leotiomycetes</taxon>
        <taxon>Helotiales</taxon>
        <taxon>Helotiaceae</taxon>
        <taxon>Hymenoscyphus</taxon>
    </lineage>
</organism>
<proteinExistence type="predicted"/>
<gene>
    <name evidence="1" type="ORF">HYALB_00007763</name>
</gene>
<reference evidence="1" key="1">
    <citation type="submission" date="2021-07" db="EMBL/GenBank/DDBJ databases">
        <authorList>
            <person name="Durling M."/>
        </authorList>
    </citation>
    <scope>NUCLEOTIDE SEQUENCE</scope>
</reference>
<evidence type="ECO:0000313" key="2">
    <source>
        <dbReference type="Proteomes" id="UP000701801"/>
    </source>
</evidence>
<dbReference type="EMBL" id="CAJVRM010000218">
    <property type="protein sequence ID" value="CAG8977431.1"/>
    <property type="molecule type" value="Genomic_DNA"/>
</dbReference>
<dbReference type="AlphaFoldDB" id="A0A9N9Q838"/>
<dbReference type="Proteomes" id="UP000701801">
    <property type="component" value="Unassembled WGS sequence"/>
</dbReference>
<accession>A0A9N9Q838</accession>
<dbReference type="OrthoDB" id="542013at2759"/>
<comment type="caution">
    <text evidence="1">The sequence shown here is derived from an EMBL/GenBank/DDBJ whole genome shotgun (WGS) entry which is preliminary data.</text>
</comment>
<protein>
    <submittedName>
        <fullName evidence="1">Uncharacterized protein</fullName>
    </submittedName>
</protein>
<name>A0A9N9Q838_9HELO</name>
<keyword evidence="2" id="KW-1185">Reference proteome</keyword>